<gene>
    <name evidence="2" type="ORF">B1A_15769</name>
</gene>
<dbReference type="InterPro" id="IPR004675">
    <property type="entry name" value="AhpD_core"/>
</dbReference>
<dbReference type="Gene3D" id="1.20.1290.10">
    <property type="entry name" value="AhpD-like"/>
    <property type="match status" value="1"/>
</dbReference>
<dbReference type="NCBIfam" id="TIGR00778">
    <property type="entry name" value="ahpD_dom"/>
    <property type="match status" value="1"/>
</dbReference>
<proteinExistence type="predicted"/>
<feature type="domain" description="Carboxymuconolactone decarboxylase-like" evidence="1">
    <location>
        <begin position="73"/>
        <end position="142"/>
    </location>
</feature>
<name>T0ZCI6_9ZZZZ</name>
<dbReference type="InterPro" id="IPR029032">
    <property type="entry name" value="AhpD-like"/>
</dbReference>
<feature type="non-terminal residue" evidence="2">
    <location>
        <position position="1"/>
    </location>
</feature>
<dbReference type="PANTHER" id="PTHR33930:SF2">
    <property type="entry name" value="BLR3452 PROTEIN"/>
    <property type="match status" value="1"/>
</dbReference>
<comment type="caution">
    <text evidence="2">The sequence shown here is derived from an EMBL/GenBank/DDBJ whole genome shotgun (WGS) entry which is preliminary data.</text>
</comment>
<dbReference type="AlphaFoldDB" id="T0ZCI6"/>
<evidence type="ECO:0000259" key="1">
    <source>
        <dbReference type="Pfam" id="PF02627"/>
    </source>
</evidence>
<dbReference type="PANTHER" id="PTHR33930">
    <property type="entry name" value="ALKYL HYDROPEROXIDE REDUCTASE AHPD"/>
    <property type="match status" value="1"/>
</dbReference>
<dbReference type="GO" id="GO:0051920">
    <property type="term" value="F:peroxiredoxin activity"/>
    <property type="evidence" value="ECO:0007669"/>
    <property type="project" value="InterPro"/>
</dbReference>
<sequence>LTGRGHAGISPIGDRFDYSKGFGAFGPNRVIFCKECPTMTEKEAFEAYRTRMNQRLMDLDNRVIKRVFSVDSLAYETGVLDRPTKELIGLVSSLVLRCDDCVRYHLNQLDSLGLSEEAIVEALGIGLVVGGTIVIPHLRRAIDYLDALKGAARPPE</sequence>
<reference evidence="2" key="2">
    <citation type="journal article" date="2014" name="ISME J.">
        <title>Microbial stratification in low pH oxic and suboxic macroscopic growths along an acid mine drainage.</title>
        <authorList>
            <person name="Mendez-Garcia C."/>
            <person name="Mesa V."/>
            <person name="Sprenger R.R."/>
            <person name="Richter M."/>
            <person name="Diez M.S."/>
            <person name="Solano J."/>
            <person name="Bargiela R."/>
            <person name="Golyshina O.V."/>
            <person name="Manteca A."/>
            <person name="Ramos J.L."/>
            <person name="Gallego J.R."/>
            <person name="Llorente I."/>
            <person name="Martins Dos Santos V.A."/>
            <person name="Jensen O.N."/>
            <person name="Pelaez A.I."/>
            <person name="Sanchez J."/>
            <person name="Ferrer M."/>
        </authorList>
    </citation>
    <scope>NUCLEOTIDE SEQUENCE</scope>
</reference>
<dbReference type="EMBL" id="AUZX01011572">
    <property type="protein sequence ID" value="EQD42833.1"/>
    <property type="molecule type" value="Genomic_DNA"/>
</dbReference>
<dbReference type="SUPFAM" id="SSF69118">
    <property type="entry name" value="AhpD-like"/>
    <property type="match status" value="1"/>
</dbReference>
<accession>T0ZCI6</accession>
<reference evidence="2" key="1">
    <citation type="submission" date="2013-08" db="EMBL/GenBank/DDBJ databases">
        <authorList>
            <person name="Mendez C."/>
            <person name="Richter M."/>
            <person name="Ferrer M."/>
            <person name="Sanchez J."/>
        </authorList>
    </citation>
    <scope>NUCLEOTIDE SEQUENCE</scope>
</reference>
<organism evidence="2">
    <name type="scientific">mine drainage metagenome</name>
    <dbReference type="NCBI Taxonomy" id="410659"/>
    <lineage>
        <taxon>unclassified sequences</taxon>
        <taxon>metagenomes</taxon>
        <taxon>ecological metagenomes</taxon>
    </lineage>
</organism>
<dbReference type="Pfam" id="PF02627">
    <property type="entry name" value="CMD"/>
    <property type="match status" value="1"/>
</dbReference>
<evidence type="ECO:0000313" key="2">
    <source>
        <dbReference type="EMBL" id="EQD42833.1"/>
    </source>
</evidence>
<protein>
    <submittedName>
        <fullName evidence="2">Carboxymuconolactone decarboxylase</fullName>
    </submittedName>
</protein>
<dbReference type="InterPro" id="IPR003779">
    <property type="entry name" value="CMD-like"/>
</dbReference>